<comment type="caution">
    <text evidence="10">The sequence shown here is derived from an EMBL/GenBank/DDBJ whole genome shotgun (WGS) entry which is preliminary data.</text>
</comment>
<dbReference type="RefSeq" id="WP_203908919.1">
    <property type="nucleotide sequence ID" value="NZ_BONY01000016.1"/>
</dbReference>
<dbReference type="PANTHER" id="PTHR48073">
    <property type="entry name" value="O-SUCCINYLBENZOATE SYNTHASE-RELATED"/>
    <property type="match status" value="1"/>
</dbReference>
<dbReference type="Gene3D" id="3.30.390.10">
    <property type="entry name" value="Enolase-like, N-terminal domain"/>
    <property type="match status" value="1"/>
</dbReference>
<dbReference type="InterPro" id="IPR029065">
    <property type="entry name" value="Enolase_C-like"/>
</dbReference>
<dbReference type="GO" id="GO:0006518">
    <property type="term" value="P:peptide metabolic process"/>
    <property type="evidence" value="ECO:0007669"/>
    <property type="project" value="UniProtKB-ARBA"/>
</dbReference>
<dbReference type="InterPro" id="IPR029017">
    <property type="entry name" value="Enolase-like_N"/>
</dbReference>
<dbReference type="SFLD" id="SFLDG00180">
    <property type="entry name" value="muconate_cycloisomerase"/>
    <property type="match status" value="1"/>
</dbReference>
<dbReference type="FunFam" id="3.30.390.10:FF:000009">
    <property type="entry name" value="Hydrophobic dipeptide epimerase"/>
    <property type="match status" value="1"/>
</dbReference>
<evidence type="ECO:0000256" key="4">
    <source>
        <dbReference type="ARBA" id="ARBA00023235"/>
    </source>
</evidence>
<dbReference type="Gene3D" id="3.20.20.120">
    <property type="entry name" value="Enolase-like C-terminal domain"/>
    <property type="match status" value="1"/>
</dbReference>
<protein>
    <recommendedName>
        <fullName evidence="8">Dipeptide epimerase</fullName>
        <ecNumber evidence="8">5.1.1.-</ecNumber>
    </recommendedName>
</protein>
<dbReference type="SUPFAM" id="SSF54826">
    <property type="entry name" value="Enolase N-terminal domain-like"/>
    <property type="match status" value="1"/>
</dbReference>
<dbReference type="GO" id="GO:0016855">
    <property type="term" value="F:racemase and epimerase activity, acting on amino acids and derivatives"/>
    <property type="evidence" value="ECO:0007669"/>
    <property type="project" value="UniProtKB-UniRule"/>
</dbReference>
<feature type="binding site" evidence="7">
    <location>
        <position position="269"/>
    </location>
    <ligand>
        <name>Mg(2+)</name>
        <dbReference type="ChEBI" id="CHEBI:18420"/>
    </ligand>
</feature>
<dbReference type="GO" id="GO:0009063">
    <property type="term" value="P:amino acid catabolic process"/>
    <property type="evidence" value="ECO:0007669"/>
    <property type="project" value="InterPro"/>
</dbReference>
<evidence type="ECO:0000259" key="9">
    <source>
        <dbReference type="SMART" id="SM00922"/>
    </source>
</evidence>
<feature type="binding site" evidence="6">
    <location>
        <position position="346"/>
    </location>
    <ligand>
        <name>substrate</name>
    </ligand>
</feature>
<dbReference type="SUPFAM" id="SSF51604">
    <property type="entry name" value="Enolase C-terminal domain-like"/>
    <property type="match status" value="1"/>
</dbReference>
<dbReference type="InterPro" id="IPR013342">
    <property type="entry name" value="Mandelate_racemase_C"/>
</dbReference>
<feature type="binding site" evidence="6">
    <location>
        <position position="321"/>
    </location>
    <ligand>
        <name>substrate</name>
    </ligand>
</feature>
<evidence type="ECO:0000256" key="6">
    <source>
        <dbReference type="PIRSR" id="PIRSR634603-2"/>
    </source>
</evidence>
<accession>A0A8J3VGM8</accession>
<dbReference type="PROSITE" id="PS00908">
    <property type="entry name" value="MR_MLE_1"/>
    <property type="match status" value="1"/>
</dbReference>
<organism evidence="10 11">
    <name type="scientific">Rhizocola hellebori</name>
    <dbReference type="NCBI Taxonomy" id="1392758"/>
    <lineage>
        <taxon>Bacteria</taxon>
        <taxon>Bacillati</taxon>
        <taxon>Actinomycetota</taxon>
        <taxon>Actinomycetes</taxon>
        <taxon>Micromonosporales</taxon>
        <taxon>Micromonosporaceae</taxon>
        <taxon>Rhizocola</taxon>
    </lineage>
</organism>
<keyword evidence="4 8" id="KW-0413">Isomerase</keyword>
<dbReference type="CDD" id="cd03319">
    <property type="entry name" value="L-Ala-DL-Glu_epimerase"/>
    <property type="match status" value="1"/>
</dbReference>
<feature type="binding site" evidence="6">
    <location>
        <position position="348"/>
    </location>
    <ligand>
        <name>substrate</name>
    </ligand>
</feature>
<gene>
    <name evidence="10" type="primary">tcbD</name>
    <name evidence="10" type="ORF">Rhe02_31200</name>
</gene>
<evidence type="ECO:0000313" key="11">
    <source>
        <dbReference type="Proteomes" id="UP000612899"/>
    </source>
</evidence>
<dbReference type="Pfam" id="PF13378">
    <property type="entry name" value="MR_MLE_C"/>
    <property type="match status" value="1"/>
</dbReference>
<evidence type="ECO:0000256" key="5">
    <source>
        <dbReference type="PIRSR" id="PIRSR634603-1"/>
    </source>
</evidence>
<feature type="active site" description="Proton acceptor; specific for (S)-substrate epimerization" evidence="5">
    <location>
        <position position="293"/>
    </location>
</feature>
<comment type="cofactor">
    <cofactor evidence="7 8">
        <name>Mg(2+)</name>
        <dbReference type="ChEBI" id="CHEBI:18420"/>
    </cofactor>
    <text evidence="7 8">Binds 1 Mg(2+) ion per subunit.</text>
</comment>
<dbReference type="Pfam" id="PF02746">
    <property type="entry name" value="MR_MLE_N"/>
    <property type="match status" value="1"/>
</dbReference>
<feature type="active site" description="Proton acceptor; specific for (R)-substrate epimerization" evidence="5">
    <location>
        <position position="188"/>
    </location>
</feature>
<evidence type="ECO:0000256" key="2">
    <source>
        <dbReference type="ARBA" id="ARBA00022723"/>
    </source>
</evidence>
<feature type="binding site" evidence="6">
    <location>
        <position position="161"/>
    </location>
    <ligand>
        <name>substrate</name>
    </ligand>
</feature>
<dbReference type="GO" id="GO:0000287">
    <property type="term" value="F:magnesium ion binding"/>
    <property type="evidence" value="ECO:0007669"/>
    <property type="project" value="UniProtKB-ARBA"/>
</dbReference>
<dbReference type="PANTHER" id="PTHR48073:SF2">
    <property type="entry name" value="O-SUCCINYLBENZOATE SYNTHASE"/>
    <property type="match status" value="1"/>
</dbReference>
<dbReference type="InterPro" id="IPR018110">
    <property type="entry name" value="Mandel_Rmase/mucon_lact_enz_CS"/>
</dbReference>
<sequence length="381" mass="38834">MPIAAIRTHRFSAPLHTPFVTSLRRATSVDSLLVEVIDSDGRSGFGEAPQVWAVTGANMAGSQAAVEEMIGPRLIGRDPDDLNANCAIVAKAVVGNEAAKAAVDVALHDLAARRLGIPLPRLLGAPAITAATSSAAANSAADGDGAGAGPGRGVVVATDVTLAAGAAEALGAAAKERVAEGFRVLKVKVGTDAEGDLARIRAVCDAVGGAAKVRLDANQGWTPREAIRIINGISEEGLPVEFVEQPVAAKDLDGLAHVSQRVDIPIMADESVFGLRDLVEVIRRRAADLVNVKLAKCGGLGVARTLLVLAESHGLGTCVGSMMEGPVGLGAAASLVAAYPTSVVSDLDAAWWLSESPLQGGLRYINGTVVLPDTPGLGIDL</sequence>
<evidence type="ECO:0000256" key="3">
    <source>
        <dbReference type="ARBA" id="ARBA00022842"/>
    </source>
</evidence>
<comment type="similarity">
    <text evidence="1 8">Belongs to the mandelate racemase/muconate lactonizing enzyme family.</text>
</comment>
<feature type="binding site" evidence="6">
    <location>
        <position position="24"/>
    </location>
    <ligand>
        <name>substrate</name>
    </ligand>
</feature>
<keyword evidence="3 7" id="KW-0460">Magnesium</keyword>
<dbReference type="AlphaFoldDB" id="A0A8J3VGM8"/>
<dbReference type="InterPro" id="IPR036849">
    <property type="entry name" value="Enolase-like_C_sf"/>
</dbReference>
<dbReference type="InterPro" id="IPR034603">
    <property type="entry name" value="Dipeptide_epimerase"/>
</dbReference>
<dbReference type="SMART" id="SM00922">
    <property type="entry name" value="MR_MLE"/>
    <property type="match status" value="1"/>
</dbReference>
<dbReference type="EC" id="5.1.1.-" evidence="8"/>
<evidence type="ECO:0000256" key="8">
    <source>
        <dbReference type="RuleBase" id="RU366006"/>
    </source>
</evidence>
<proteinExistence type="inferred from homology"/>
<evidence type="ECO:0000313" key="10">
    <source>
        <dbReference type="EMBL" id="GIH05053.1"/>
    </source>
</evidence>
<keyword evidence="2 7" id="KW-0479">Metal-binding</keyword>
<feature type="binding site" evidence="6">
    <location>
        <position position="186"/>
    </location>
    <ligand>
        <name>substrate</name>
    </ligand>
</feature>
<feature type="binding site" evidence="7">
    <location>
        <position position="216"/>
    </location>
    <ligand>
        <name>Mg(2+)</name>
        <dbReference type="ChEBI" id="CHEBI:18420"/>
    </ligand>
</feature>
<dbReference type="Proteomes" id="UP000612899">
    <property type="component" value="Unassembled WGS sequence"/>
</dbReference>
<feature type="binding site" evidence="7">
    <location>
        <position position="244"/>
    </location>
    <ligand>
        <name>Mg(2+)</name>
        <dbReference type="ChEBI" id="CHEBI:18420"/>
    </ligand>
</feature>
<feature type="binding site" evidence="6">
    <location>
        <position position="323"/>
    </location>
    <ligand>
        <name>substrate</name>
    </ligand>
</feature>
<keyword evidence="11" id="KW-1185">Reference proteome</keyword>
<evidence type="ECO:0000256" key="7">
    <source>
        <dbReference type="PIRSR" id="PIRSR634603-3"/>
    </source>
</evidence>
<dbReference type="SFLD" id="SFLDS00001">
    <property type="entry name" value="Enolase"/>
    <property type="match status" value="1"/>
</dbReference>
<feature type="domain" description="Mandelate racemase/muconate lactonizing enzyme C-terminal" evidence="9">
    <location>
        <begin position="167"/>
        <end position="265"/>
    </location>
</feature>
<reference evidence="10" key="1">
    <citation type="submission" date="2021-01" db="EMBL/GenBank/DDBJ databases">
        <title>Whole genome shotgun sequence of Rhizocola hellebori NBRC 109834.</title>
        <authorList>
            <person name="Komaki H."/>
            <person name="Tamura T."/>
        </authorList>
    </citation>
    <scope>NUCLEOTIDE SEQUENCE</scope>
    <source>
        <strain evidence="10">NBRC 109834</strain>
    </source>
</reference>
<dbReference type="EMBL" id="BONY01000016">
    <property type="protein sequence ID" value="GIH05053.1"/>
    <property type="molecule type" value="Genomic_DNA"/>
</dbReference>
<dbReference type="SFLD" id="SFLDF00009">
    <property type="entry name" value="o-succinylbenzoate_synthase"/>
    <property type="match status" value="1"/>
</dbReference>
<evidence type="ECO:0000256" key="1">
    <source>
        <dbReference type="ARBA" id="ARBA00008031"/>
    </source>
</evidence>
<dbReference type="InterPro" id="IPR013341">
    <property type="entry name" value="Mandelate_racemase_N_dom"/>
</dbReference>
<name>A0A8J3VGM8_9ACTN</name>